<organism evidence="2 3">
    <name type="scientific">Thermomonas fusca</name>
    <dbReference type="NCBI Taxonomy" id="215690"/>
    <lineage>
        <taxon>Bacteria</taxon>
        <taxon>Pseudomonadati</taxon>
        <taxon>Pseudomonadota</taxon>
        <taxon>Gammaproteobacteria</taxon>
        <taxon>Lysobacterales</taxon>
        <taxon>Lysobacteraceae</taxon>
        <taxon>Thermomonas</taxon>
    </lineage>
</organism>
<accession>A0A5R9PIW1</accession>
<keyword evidence="1" id="KW-0812">Transmembrane</keyword>
<evidence type="ECO:0008006" key="4">
    <source>
        <dbReference type="Google" id="ProtNLM"/>
    </source>
</evidence>
<keyword evidence="1" id="KW-1133">Transmembrane helix</keyword>
<reference evidence="2 3" key="1">
    <citation type="submission" date="2019-04" db="EMBL/GenBank/DDBJ databases">
        <authorList>
            <person name="Grouzdev D.S."/>
            <person name="Nazina T.N."/>
        </authorList>
    </citation>
    <scope>NUCLEOTIDE SEQUENCE [LARGE SCALE GENOMIC DNA]</scope>
    <source>
        <strain evidence="2 3">SHC 3-19</strain>
    </source>
</reference>
<name>A0A5R9PIW1_9GAMM</name>
<dbReference type="STRING" id="1123377.GCA_000423885_01441"/>
<protein>
    <recommendedName>
        <fullName evidence="4">Type II secretion system protein</fullName>
    </recommendedName>
</protein>
<evidence type="ECO:0000313" key="2">
    <source>
        <dbReference type="EMBL" id="TLX22923.1"/>
    </source>
</evidence>
<dbReference type="Pfam" id="PF07963">
    <property type="entry name" value="N_methyl"/>
    <property type="match status" value="1"/>
</dbReference>
<evidence type="ECO:0000313" key="3">
    <source>
        <dbReference type="Proteomes" id="UP000308508"/>
    </source>
</evidence>
<proteinExistence type="predicted"/>
<dbReference type="AlphaFoldDB" id="A0A5R9PIW1"/>
<comment type="caution">
    <text evidence="2">The sequence shown here is derived from an EMBL/GenBank/DDBJ whole genome shotgun (WGS) entry which is preliminary data.</text>
</comment>
<dbReference type="EMBL" id="SROY01000001">
    <property type="protein sequence ID" value="TLX22923.1"/>
    <property type="molecule type" value="Genomic_DNA"/>
</dbReference>
<dbReference type="PROSITE" id="PS00409">
    <property type="entry name" value="PROKAR_NTER_METHYL"/>
    <property type="match status" value="1"/>
</dbReference>
<evidence type="ECO:0000256" key="1">
    <source>
        <dbReference type="SAM" id="Phobius"/>
    </source>
</evidence>
<keyword evidence="3" id="KW-1185">Reference proteome</keyword>
<dbReference type="Proteomes" id="UP000308508">
    <property type="component" value="Unassembled WGS sequence"/>
</dbReference>
<feature type="transmembrane region" description="Helical" evidence="1">
    <location>
        <begin position="41"/>
        <end position="59"/>
    </location>
</feature>
<gene>
    <name evidence="2" type="ORF">E5S66_02555</name>
</gene>
<dbReference type="InterPro" id="IPR012902">
    <property type="entry name" value="N_methyl_site"/>
</dbReference>
<keyword evidence="1" id="KW-0472">Membrane</keyword>
<sequence length="166" mass="18405">MMQRACACAAPMLKRNGSWQCPIARCAMRSSRASGFSLLEAIVALAILAAAGMALFAAMSQSVRMVERAEAARERESAQRNALAWLQTINPAQEPDGQVQLGDVLLRWHAEPLEAPRDAMTGYLQAGLFQVGLYRVRLALERDQRPLAELEVRRVGYKQVRKPEVL</sequence>